<proteinExistence type="predicted"/>
<protein>
    <submittedName>
        <fullName evidence="2">Unannotated protein</fullName>
    </submittedName>
</protein>
<dbReference type="Gene3D" id="1.25.40.10">
    <property type="entry name" value="Tetratricopeptide repeat domain"/>
    <property type="match status" value="1"/>
</dbReference>
<sequence>MSLRFRRTLKIAPGIRLNFNKDSVGVSLGPRGAHYTMNSKGRRTISAGIPGSGLYSVETLNAGRRTSRSAAAQQSVPENFVTPAPGLFAGKMERAFNRFLLDIYNHESQDSATEVVEKANALKQVHPALVAPLDLISLLHAAPDDAFKDKIESWCKVLWDTRDQVFSDPVVEKYFTGISPQAQITKGIATNENYNLQTLGFIYAEILQEAKKYNEALAVLHQMRPDQLVAISIADIELTKGEFDSAIETTEDIENEDDATAMLLILRGVAFREKNLNDASIECFKRALAFKKRAEQLRHRAYFERAETYIRMGKKAMAIKDLERILVDDPEYPLIQEKLDSLKP</sequence>
<reference evidence="2" key="1">
    <citation type="submission" date="2020-05" db="EMBL/GenBank/DDBJ databases">
        <authorList>
            <person name="Chiriac C."/>
            <person name="Salcher M."/>
            <person name="Ghai R."/>
            <person name="Kavagutti S V."/>
        </authorList>
    </citation>
    <scope>NUCLEOTIDE SEQUENCE</scope>
</reference>
<dbReference type="InterPro" id="IPR025330">
    <property type="entry name" value="DUF4236"/>
</dbReference>
<dbReference type="AlphaFoldDB" id="A0A6J7CR55"/>
<dbReference type="Pfam" id="PF14020">
    <property type="entry name" value="DUF4236"/>
    <property type="match status" value="1"/>
</dbReference>
<dbReference type="Pfam" id="PF13181">
    <property type="entry name" value="TPR_8"/>
    <property type="match status" value="1"/>
</dbReference>
<name>A0A6J7CR55_9ZZZZ</name>
<feature type="domain" description="DUF4236" evidence="1">
    <location>
        <begin position="3"/>
        <end position="55"/>
    </location>
</feature>
<accession>A0A6J7CR55</accession>
<evidence type="ECO:0000259" key="1">
    <source>
        <dbReference type="Pfam" id="PF14020"/>
    </source>
</evidence>
<dbReference type="SUPFAM" id="SSF48452">
    <property type="entry name" value="TPR-like"/>
    <property type="match status" value="1"/>
</dbReference>
<dbReference type="PROSITE" id="PS50005">
    <property type="entry name" value="TPR"/>
    <property type="match status" value="1"/>
</dbReference>
<evidence type="ECO:0000313" key="2">
    <source>
        <dbReference type="EMBL" id="CAB4859344.1"/>
    </source>
</evidence>
<dbReference type="EMBL" id="CAFBLH010000006">
    <property type="protein sequence ID" value="CAB4859344.1"/>
    <property type="molecule type" value="Genomic_DNA"/>
</dbReference>
<dbReference type="SMART" id="SM00028">
    <property type="entry name" value="TPR"/>
    <property type="match status" value="2"/>
</dbReference>
<dbReference type="InterPro" id="IPR011990">
    <property type="entry name" value="TPR-like_helical_dom_sf"/>
</dbReference>
<dbReference type="InterPro" id="IPR019734">
    <property type="entry name" value="TPR_rpt"/>
</dbReference>
<organism evidence="2">
    <name type="scientific">freshwater metagenome</name>
    <dbReference type="NCBI Taxonomy" id="449393"/>
    <lineage>
        <taxon>unclassified sequences</taxon>
        <taxon>metagenomes</taxon>
        <taxon>ecological metagenomes</taxon>
    </lineage>
</organism>
<gene>
    <name evidence="2" type="ORF">UFOPK3342_00331</name>
</gene>